<feature type="domain" description="DUF7730" evidence="1">
    <location>
        <begin position="64"/>
        <end position="197"/>
    </location>
</feature>
<dbReference type="PANTHER" id="PTHR42085:SF8">
    <property type="entry name" value="F-BOX DOMAIN-CONTAINING PROTEIN"/>
    <property type="match status" value="1"/>
</dbReference>
<reference evidence="2 3" key="1">
    <citation type="journal article" date="2012" name="PLoS Pathog.">
        <title>Diverse lifestyles and strategies of plant pathogenesis encoded in the genomes of eighteen Dothideomycetes fungi.</title>
        <authorList>
            <person name="Ohm R.A."/>
            <person name="Feau N."/>
            <person name="Henrissat B."/>
            <person name="Schoch C.L."/>
            <person name="Horwitz B.A."/>
            <person name="Barry K.W."/>
            <person name="Condon B.J."/>
            <person name="Copeland A.C."/>
            <person name="Dhillon B."/>
            <person name="Glaser F."/>
            <person name="Hesse C.N."/>
            <person name="Kosti I."/>
            <person name="LaButti K."/>
            <person name="Lindquist E.A."/>
            <person name="Lucas S."/>
            <person name="Salamov A.A."/>
            <person name="Bradshaw R.E."/>
            <person name="Ciuffetti L."/>
            <person name="Hamelin R.C."/>
            <person name="Kema G.H.J."/>
            <person name="Lawrence C."/>
            <person name="Scott J.A."/>
            <person name="Spatafora J.W."/>
            <person name="Turgeon B.G."/>
            <person name="de Wit P.J.G.M."/>
            <person name="Zhong S."/>
            <person name="Goodwin S.B."/>
            <person name="Grigoriev I.V."/>
        </authorList>
    </citation>
    <scope>NUCLEOTIDE SEQUENCE [LARGE SCALE GENOMIC DNA]</scope>
    <source>
        <strain evidence="3">C5 / ATCC 48332 / race O</strain>
    </source>
</reference>
<dbReference type="EMBL" id="KB445581">
    <property type="protein sequence ID" value="EMD87781.1"/>
    <property type="molecule type" value="Genomic_DNA"/>
</dbReference>
<dbReference type="Pfam" id="PF24864">
    <property type="entry name" value="DUF7730"/>
    <property type="match status" value="1"/>
</dbReference>
<reference evidence="3" key="2">
    <citation type="journal article" date="2013" name="PLoS Genet.">
        <title>Comparative genome structure, secondary metabolite, and effector coding capacity across Cochliobolus pathogens.</title>
        <authorList>
            <person name="Condon B.J."/>
            <person name="Leng Y."/>
            <person name="Wu D."/>
            <person name="Bushley K.E."/>
            <person name="Ohm R.A."/>
            <person name="Otillar R."/>
            <person name="Martin J."/>
            <person name="Schackwitz W."/>
            <person name="Grimwood J."/>
            <person name="MohdZainudin N."/>
            <person name="Xue C."/>
            <person name="Wang R."/>
            <person name="Manning V.A."/>
            <person name="Dhillon B."/>
            <person name="Tu Z.J."/>
            <person name="Steffenson B.J."/>
            <person name="Salamov A."/>
            <person name="Sun H."/>
            <person name="Lowry S."/>
            <person name="LaButti K."/>
            <person name="Han J."/>
            <person name="Copeland A."/>
            <person name="Lindquist E."/>
            <person name="Barry K."/>
            <person name="Schmutz J."/>
            <person name="Baker S.E."/>
            <person name="Ciuffetti L.M."/>
            <person name="Grigoriev I.V."/>
            <person name="Zhong S."/>
            <person name="Turgeon B.G."/>
        </authorList>
    </citation>
    <scope>NUCLEOTIDE SEQUENCE [LARGE SCALE GENOMIC DNA]</scope>
    <source>
        <strain evidence="3">C5 / ATCC 48332 / race O</strain>
    </source>
</reference>
<evidence type="ECO:0000313" key="3">
    <source>
        <dbReference type="Proteomes" id="UP000016936"/>
    </source>
</evidence>
<dbReference type="PANTHER" id="PTHR42085">
    <property type="entry name" value="F-BOX DOMAIN-CONTAINING PROTEIN"/>
    <property type="match status" value="1"/>
</dbReference>
<dbReference type="InterPro" id="IPR038883">
    <property type="entry name" value="AN11006-like"/>
</dbReference>
<dbReference type="STRING" id="701091.M2U167"/>
<dbReference type="OrthoDB" id="5397846at2759"/>
<dbReference type="InterPro" id="IPR056632">
    <property type="entry name" value="DUF7730"/>
</dbReference>
<gene>
    <name evidence="2" type="ORF">COCHEDRAFT_1023149</name>
</gene>
<dbReference type="Proteomes" id="UP000016936">
    <property type="component" value="Unassembled WGS sequence"/>
</dbReference>
<accession>M2U167</accession>
<name>M2U167_COCH5</name>
<evidence type="ECO:0000259" key="1">
    <source>
        <dbReference type="Pfam" id="PF24864"/>
    </source>
</evidence>
<dbReference type="eggNOG" id="ENOG502SVM5">
    <property type="taxonomic scope" value="Eukaryota"/>
</dbReference>
<proteinExistence type="predicted"/>
<dbReference type="HOGENOM" id="CLU_068958_0_0_1"/>
<evidence type="ECO:0000313" key="2">
    <source>
        <dbReference type="EMBL" id="EMD87781.1"/>
    </source>
</evidence>
<dbReference type="AlphaFoldDB" id="M2U167"/>
<organism evidence="2 3">
    <name type="scientific">Cochliobolus heterostrophus (strain C5 / ATCC 48332 / race O)</name>
    <name type="common">Southern corn leaf blight fungus</name>
    <name type="synonym">Bipolaris maydis</name>
    <dbReference type="NCBI Taxonomy" id="701091"/>
    <lineage>
        <taxon>Eukaryota</taxon>
        <taxon>Fungi</taxon>
        <taxon>Dikarya</taxon>
        <taxon>Ascomycota</taxon>
        <taxon>Pezizomycotina</taxon>
        <taxon>Dothideomycetes</taxon>
        <taxon>Pleosporomycetidae</taxon>
        <taxon>Pleosporales</taxon>
        <taxon>Pleosporineae</taxon>
        <taxon>Pleosporaceae</taxon>
        <taxon>Bipolaris</taxon>
    </lineage>
</organism>
<protein>
    <recommendedName>
        <fullName evidence="1">DUF7730 domain-containing protein</fullName>
    </recommendedName>
</protein>
<dbReference type="OMA" id="DSFALYS"/>
<sequence length="319" mass="35796">MSDATACTETFASGRYSKRKRTQVSYHLDDLEYSDTESDFESPQAKKPKAQTTKPLPKRKIFPFLDLPAEIRNTIYDYVLYEPSGINFVGTYRKMRRVAARISAEYLLNAGGRIYSPMSQQAIDNANGDHIPLVPSLLAVNKQIYNEGIDILYGNQLIFADSLALYSFLINLGPVRAQHLRKIRILGWHYTRAMKVYNNACFTALAWATNLTSLDIHAPVGGYRAPCDGAIQFYRDAFPWLEAVGAAKGKPDAALDVLTFGGDWLSDYWGCRSSDASVSEYEEKVERFKTEVAKCLGAHRDRILAVPKKSVKKAKKVQS</sequence>
<keyword evidence="3" id="KW-1185">Reference proteome</keyword>